<evidence type="ECO:0000313" key="11">
    <source>
        <dbReference type="Proteomes" id="UP001432322"/>
    </source>
</evidence>
<dbReference type="SUPFAM" id="SSF47040">
    <property type="entry name" value="Kix domain of CBP (creb binding protein)"/>
    <property type="match status" value="1"/>
</dbReference>
<protein>
    <recommendedName>
        <fullName evidence="2">histone acetyltransferase</fullName>
        <ecNumber evidence="2">2.3.1.48</ecNumber>
    </recommendedName>
</protein>
<dbReference type="InterPro" id="IPR003101">
    <property type="entry name" value="KIX_dom"/>
</dbReference>
<dbReference type="GO" id="GO:0031490">
    <property type="term" value="F:chromatin DNA binding"/>
    <property type="evidence" value="ECO:0007669"/>
    <property type="project" value="TreeGrafter"/>
</dbReference>
<dbReference type="GO" id="GO:0004402">
    <property type="term" value="F:histone acetyltransferase activity"/>
    <property type="evidence" value="ECO:0007669"/>
    <property type="project" value="InterPro"/>
</dbReference>
<dbReference type="GO" id="GO:0005667">
    <property type="term" value="C:transcription regulator complex"/>
    <property type="evidence" value="ECO:0007669"/>
    <property type="project" value="TreeGrafter"/>
</dbReference>
<evidence type="ECO:0000256" key="1">
    <source>
        <dbReference type="ARBA" id="ARBA00004123"/>
    </source>
</evidence>
<organism evidence="10 11">
    <name type="scientific">Pristionchus fissidentatus</name>
    <dbReference type="NCBI Taxonomy" id="1538716"/>
    <lineage>
        <taxon>Eukaryota</taxon>
        <taxon>Metazoa</taxon>
        <taxon>Ecdysozoa</taxon>
        <taxon>Nematoda</taxon>
        <taxon>Chromadorea</taxon>
        <taxon>Rhabditida</taxon>
        <taxon>Rhabditina</taxon>
        <taxon>Diplogasteromorpha</taxon>
        <taxon>Diplogasteroidea</taxon>
        <taxon>Neodiplogasteridae</taxon>
        <taxon>Pristionchus</taxon>
    </lineage>
</organism>
<accession>A0AAV5VEY2</accession>
<evidence type="ECO:0000256" key="2">
    <source>
        <dbReference type="ARBA" id="ARBA00013184"/>
    </source>
</evidence>
<dbReference type="PROSITE" id="PS50952">
    <property type="entry name" value="KIX"/>
    <property type="match status" value="1"/>
</dbReference>
<evidence type="ECO:0000256" key="7">
    <source>
        <dbReference type="ARBA" id="ARBA00023242"/>
    </source>
</evidence>
<comment type="subcellular location">
    <subcellularLocation>
        <location evidence="1">Nucleus</location>
    </subcellularLocation>
</comment>
<feature type="non-terminal residue" evidence="10">
    <location>
        <position position="232"/>
    </location>
</feature>
<evidence type="ECO:0000259" key="9">
    <source>
        <dbReference type="PROSITE" id="PS50952"/>
    </source>
</evidence>
<comment type="catalytic activity">
    <reaction evidence="8">
        <text>L-lysyl-[protein] + acetyl-CoA = N(6)-acetyl-L-lysyl-[protein] + CoA + H(+)</text>
        <dbReference type="Rhea" id="RHEA:45948"/>
        <dbReference type="Rhea" id="RHEA-COMP:9752"/>
        <dbReference type="Rhea" id="RHEA-COMP:10731"/>
        <dbReference type="ChEBI" id="CHEBI:15378"/>
        <dbReference type="ChEBI" id="CHEBI:29969"/>
        <dbReference type="ChEBI" id="CHEBI:57287"/>
        <dbReference type="ChEBI" id="CHEBI:57288"/>
        <dbReference type="ChEBI" id="CHEBI:61930"/>
        <dbReference type="EC" id="2.3.1.48"/>
    </reaction>
</comment>
<evidence type="ECO:0000256" key="4">
    <source>
        <dbReference type="ARBA" id="ARBA00022853"/>
    </source>
</evidence>
<proteinExistence type="predicted"/>
<dbReference type="EC" id="2.3.1.48" evidence="2"/>
<dbReference type="GO" id="GO:0000123">
    <property type="term" value="C:histone acetyltransferase complex"/>
    <property type="evidence" value="ECO:0007669"/>
    <property type="project" value="TreeGrafter"/>
</dbReference>
<keyword evidence="4" id="KW-0156">Chromatin regulator</keyword>
<dbReference type="AlphaFoldDB" id="A0AAV5VEY2"/>
<evidence type="ECO:0000256" key="5">
    <source>
        <dbReference type="ARBA" id="ARBA00023015"/>
    </source>
</evidence>
<keyword evidence="3" id="KW-0808">Transferase</keyword>
<evidence type="ECO:0000256" key="6">
    <source>
        <dbReference type="ARBA" id="ARBA00023163"/>
    </source>
</evidence>
<evidence type="ECO:0000313" key="10">
    <source>
        <dbReference type="EMBL" id="GMT18277.1"/>
    </source>
</evidence>
<sequence>HSSITLEQQVQSHEVQHIQQVQHMHQHPQLLARDIGSDSIAPKEGKSGFLSNHVAVQPFIGSQLDEAKFAHKPMNSSLGPLQVMPENARTHLLLDYDSNDTRWSGELDLGQPLPPSVNKEWHDDITEHRRIHLIGKVVTSIFPSPHPRAFRDYRIKDLIEYARKVEKLMYENADDQEEYYHLLAEKIHKVKEELRKKLEARRNALKVANEGTPACHTEVELSPVGKSAILGE</sequence>
<dbReference type="PANTHER" id="PTHR13808">
    <property type="entry name" value="CBP/P300-RELATED"/>
    <property type="match status" value="1"/>
</dbReference>
<dbReference type="Pfam" id="PF02172">
    <property type="entry name" value="KIX"/>
    <property type="match status" value="1"/>
</dbReference>
<dbReference type="PANTHER" id="PTHR13808:SF1">
    <property type="entry name" value="HISTONE ACETYLTRANSFERASE"/>
    <property type="match status" value="1"/>
</dbReference>
<keyword evidence="5" id="KW-0805">Transcription regulation</keyword>
<evidence type="ECO:0000256" key="3">
    <source>
        <dbReference type="ARBA" id="ARBA00022679"/>
    </source>
</evidence>
<dbReference type="Gene3D" id="1.10.246.20">
    <property type="entry name" value="Coactivator CBP, KIX domain"/>
    <property type="match status" value="1"/>
</dbReference>
<dbReference type="EMBL" id="BTSY01000003">
    <property type="protein sequence ID" value="GMT18277.1"/>
    <property type="molecule type" value="Genomic_DNA"/>
</dbReference>
<feature type="domain" description="KIX" evidence="9">
    <location>
        <begin position="116"/>
        <end position="195"/>
    </location>
</feature>
<evidence type="ECO:0000256" key="8">
    <source>
        <dbReference type="ARBA" id="ARBA00048017"/>
    </source>
</evidence>
<dbReference type="GO" id="GO:0003713">
    <property type="term" value="F:transcription coactivator activity"/>
    <property type="evidence" value="ECO:0007669"/>
    <property type="project" value="TreeGrafter"/>
</dbReference>
<reference evidence="10" key="1">
    <citation type="submission" date="2023-10" db="EMBL/GenBank/DDBJ databases">
        <title>Genome assembly of Pristionchus species.</title>
        <authorList>
            <person name="Yoshida K."/>
            <person name="Sommer R.J."/>
        </authorList>
    </citation>
    <scope>NUCLEOTIDE SEQUENCE</scope>
    <source>
        <strain evidence="10">RS5133</strain>
    </source>
</reference>
<keyword evidence="7" id="KW-0539">Nucleus</keyword>
<keyword evidence="11" id="KW-1185">Reference proteome</keyword>
<gene>
    <name evidence="10" type="ORF">PFISCL1PPCAC_9574</name>
</gene>
<dbReference type="Proteomes" id="UP001432322">
    <property type="component" value="Unassembled WGS sequence"/>
</dbReference>
<feature type="non-terminal residue" evidence="10">
    <location>
        <position position="1"/>
    </location>
</feature>
<dbReference type="GO" id="GO:0045944">
    <property type="term" value="P:positive regulation of transcription by RNA polymerase II"/>
    <property type="evidence" value="ECO:0007669"/>
    <property type="project" value="TreeGrafter"/>
</dbReference>
<name>A0AAV5VEY2_9BILA</name>
<keyword evidence="6" id="KW-0804">Transcription</keyword>
<dbReference type="InterPro" id="IPR013178">
    <property type="entry name" value="Histone_AcTrfase_Rtt109/CBP"/>
</dbReference>
<dbReference type="InterPro" id="IPR036529">
    <property type="entry name" value="KIX_dom_sf"/>
</dbReference>
<dbReference type="GO" id="GO:0005634">
    <property type="term" value="C:nucleus"/>
    <property type="evidence" value="ECO:0007669"/>
    <property type="project" value="UniProtKB-SubCell"/>
</dbReference>
<comment type="caution">
    <text evidence="10">The sequence shown here is derived from an EMBL/GenBank/DDBJ whole genome shotgun (WGS) entry which is preliminary data.</text>
</comment>